<dbReference type="Pfam" id="PF17838">
    <property type="entry name" value="PH_16"/>
    <property type="match status" value="1"/>
</dbReference>
<feature type="coiled-coil region" evidence="5">
    <location>
        <begin position="707"/>
        <end position="759"/>
    </location>
</feature>
<feature type="compositionally biased region" description="Low complexity" evidence="6">
    <location>
        <begin position="777"/>
        <end position="794"/>
    </location>
</feature>
<evidence type="ECO:0000313" key="8">
    <source>
        <dbReference type="Proteomes" id="UP000046393"/>
    </source>
</evidence>
<feature type="region of interest" description="Disordered" evidence="6">
    <location>
        <begin position="767"/>
        <end position="794"/>
    </location>
</feature>
<evidence type="ECO:0000256" key="3">
    <source>
        <dbReference type="ARBA" id="ARBA00022553"/>
    </source>
</evidence>
<keyword evidence="4" id="KW-0479">Metal-binding</keyword>
<comment type="subcellular location">
    <subcellularLocation>
        <location evidence="1">Cytoplasm</location>
    </subcellularLocation>
</comment>
<dbReference type="InterPro" id="IPR000219">
    <property type="entry name" value="DH_dom"/>
</dbReference>
<name>A0A0N5AN30_9BILA</name>
<feature type="domain" description="DH" evidence="7">
    <location>
        <begin position="101"/>
        <end position="290"/>
    </location>
</feature>
<proteinExistence type="predicted"/>
<dbReference type="SUPFAM" id="SSF48065">
    <property type="entry name" value="DBL homology domain (DH-domain)"/>
    <property type="match status" value="1"/>
</dbReference>
<evidence type="ECO:0000256" key="5">
    <source>
        <dbReference type="SAM" id="Coils"/>
    </source>
</evidence>
<dbReference type="Pfam" id="PF00621">
    <property type="entry name" value="RhoGEF"/>
    <property type="match status" value="1"/>
</dbReference>
<dbReference type="WBParaSite" id="SMUV_0000600401-mRNA-1">
    <property type="protein sequence ID" value="SMUV_0000600401-mRNA-1"/>
    <property type="gene ID" value="SMUV_0000600401"/>
</dbReference>
<dbReference type="SUPFAM" id="SSF50729">
    <property type="entry name" value="PH domain-like"/>
    <property type="match status" value="1"/>
</dbReference>
<evidence type="ECO:0000313" key="9">
    <source>
        <dbReference type="WBParaSite" id="SMUV_0000600401-mRNA-1"/>
    </source>
</evidence>
<keyword evidence="4" id="KW-0862">Zinc</keyword>
<keyword evidence="4" id="KW-0863">Zinc-finger</keyword>
<dbReference type="InterPro" id="IPR035899">
    <property type="entry name" value="DBL_dom_sf"/>
</dbReference>
<dbReference type="AlphaFoldDB" id="A0A0N5AN30"/>
<dbReference type="InterPro" id="IPR041020">
    <property type="entry name" value="PH_16"/>
</dbReference>
<dbReference type="InterPro" id="IPR011993">
    <property type="entry name" value="PH-like_dom_sf"/>
</dbReference>
<dbReference type="STRING" id="451379.A0A0N5AN30"/>
<evidence type="ECO:0000256" key="2">
    <source>
        <dbReference type="ARBA" id="ARBA00022490"/>
    </source>
</evidence>
<evidence type="ECO:0000259" key="7">
    <source>
        <dbReference type="PROSITE" id="PS50010"/>
    </source>
</evidence>
<dbReference type="GO" id="GO:0005737">
    <property type="term" value="C:cytoplasm"/>
    <property type="evidence" value="ECO:0007669"/>
    <property type="project" value="UniProtKB-SubCell"/>
</dbReference>
<feature type="compositionally biased region" description="Polar residues" evidence="6">
    <location>
        <begin position="767"/>
        <end position="776"/>
    </location>
</feature>
<organism evidence="8 9">
    <name type="scientific">Syphacia muris</name>
    <dbReference type="NCBI Taxonomy" id="451379"/>
    <lineage>
        <taxon>Eukaryota</taxon>
        <taxon>Metazoa</taxon>
        <taxon>Ecdysozoa</taxon>
        <taxon>Nematoda</taxon>
        <taxon>Chromadorea</taxon>
        <taxon>Rhabditida</taxon>
        <taxon>Spirurina</taxon>
        <taxon>Oxyuridomorpha</taxon>
        <taxon>Oxyuroidea</taxon>
        <taxon>Oxyuridae</taxon>
        <taxon>Syphacia</taxon>
    </lineage>
</organism>
<dbReference type="GO" id="GO:0035023">
    <property type="term" value="P:regulation of Rho protein signal transduction"/>
    <property type="evidence" value="ECO:0007669"/>
    <property type="project" value="TreeGrafter"/>
</dbReference>
<keyword evidence="3" id="KW-0597">Phosphoprotein</keyword>
<reference evidence="9" key="1">
    <citation type="submission" date="2017-02" db="UniProtKB">
        <authorList>
            <consortium name="WormBaseParasite"/>
        </authorList>
    </citation>
    <scope>IDENTIFICATION</scope>
</reference>
<evidence type="ECO:0000256" key="6">
    <source>
        <dbReference type="SAM" id="MobiDB-lite"/>
    </source>
</evidence>
<dbReference type="SMART" id="SM00325">
    <property type="entry name" value="RhoGEF"/>
    <property type="match status" value="1"/>
</dbReference>
<dbReference type="GO" id="GO:0008270">
    <property type="term" value="F:zinc ion binding"/>
    <property type="evidence" value="ECO:0007669"/>
    <property type="project" value="UniProtKB-KW"/>
</dbReference>
<dbReference type="GO" id="GO:0005085">
    <property type="term" value="F:guanyl-nucleotide exchange factor activity"/>
    <property type="evidence" value="ECO:0007669"/>
    <property type="project" value="InterPro"/>
</dbReference>
<evidence type="ECO:0000256" key="4">
    <source>
        <dbReference type="ARBA" id="ARBA00022771"/>
    </source>
</evidence>
<protein>
    <submittedName>
        <fullName evidence="9">DH domain-containing protein</fullName>
    </submittedName>
</protein>
<sequence length="869" mass="100832">MVYRSSASLFVNNEKKGGWCCKMQGKYVGLPGELVRVLRNDRPMTIGVTEGRHWVAQLREEPDFIPQINKPKWSDLELWTSEPSSWSSQHPNLKLSKDERKKQDVIYELYLTEKHYCQVLVILQQVYQEGLRVRQLLSDEKRNELIPAVLDALLDFHLNFLRKLRTRSNESVIVSGVADIVLSEFEFGDKNRAAIFAYTEICSKKEFCGRLYDIYRVRNFEVRKFFDEFEKNPIFKDRTFKMCLLIIAQRLTKYPVLLDQILKVEPESGKEICEKAVQAVKKFAEHVDSELNKIEMIRRWDRIRSQIARSTLSRHNQNVSFTYADLLSEDGHSKRKLLRVGDATCYSNPSNFKNEDGAEIKLVLFDDVLVLLSRAQGKSGFVFHDRGPSGCSVIKVKTMIVRDVPRKELMLFIIARNNPASDLIPIEFLSKKEFSEWRKVLETAIQNAPSFVRRGGESEWEHQEECDETKFSEQLSRWDLRLLHLFEERKAAEDELAVFIEQRMRWIEQLNNHLMHIPVKKHRDSQKAPQISEKVKATVKRKFDELRARRFEALSKVMEKAQKASEEQFLTYFDDKYDVNVWSPDDDSSTTDRNKASGSRLKYIRRTQTFNGADVERNVVIRRHTTEPALYAKKLSESEKAAMLSSERLERLSLTLPPAAVRNLAHIVQECVDVRIENMKLRDDIALMALQLSVFKARPTATSFSTLEVLRNKQNKLQEEKDAFNALRENLYADIKKREDEIAEKEKNLQASEEQLEEKWKTFLEASTSPTTSSDGLTRYRPLSSSRSSTSFRPLSMHNISSMSRALQTNPLSKSPSGSSMPLHLAEKTIIFEMYDNVPFSSFLGNWLGRKAMRESLNNVHFDLGNNYE</sequence>
<accession>A0A0N5AN30</accession>
<dbReference type="PANTHER" id="PTHR13944:SF21">
    <property type="entry name" value="CYSTS, ISOFORM C"/>
    <property type="match status" value="1"/>
</dbReference>
<keyword evidence="2" id="KW-0963">Cytoplasm</keyword>
<keyword evidence="8" id="KW-1185">Reference proteome</keyword>
<dbReference type="PROSITE" id="PS50010">
    <property type="entry name" value="DH_2"/>
    <property type="match status" value="1"/>
</dbReference>
<dbReference type="PANTHER" id="PTHR13944">
    <property type="entry name" value="AGAP007712-PA"/>
    <property type="match status" value="1"/>
</dbReference>
<dbReference type="Proteomes" id="UP000046393">
    <property type="component" value="Unplaced"/>
</dbReference>
<dbReference type="Gene3D" id="2.30.29.30">
    <property type="entry name" value="Pleckstrin-homology domain (PH domain)/Phosphotyrosine-binding domain (PTB)"/>
    <property type="match status" value="1"/>
</dbReference>
<dbReference type="InterPro" id="IPR051632">
    <property type="entry name" value="Rho_GEF"/>
</dbReference>
<dbReference type="Gene3D" id="1.20.900.10">
    <property type="entry name" value="Dbl homology (DH) domain"/>
    <property type="match status" value="1"/>
</dbReference>
<evidence type="ECO:0000256" key="1">
    <source>
        <dbReference type="ARBA" id="ARBA00004496"/>
    </source>
</evidence>
<keyword evidence="5" id="KW-0175">Coiled coil</keyword>